<dbReference type="Proteomes" id="UP000249203">
    <property type="component" value="Unassembled WGS sequence"/>
</dbReference>
<evidence type="ECO:0000313" key="4">
    <source>
        <dbReference type="EMBL" id="RAJ98931.1"/>
    </source>
</evidence>
<comment type="caution">
    <text evidence="4">The sequence shown here is derived from an EMBL/GenBank/DDBJ whole genome shotgun (WGS) entry which is preliminary data.</text>
</comment>
<evidence type="ECO:0000256" key="1">
    <source>
        <dbReference type="ARBA" id="ARBA00022670"/>
    </source>
</evidence>
<dbReference type="Gene3D" id="3.30.230.10">
    <property type="match status" value="1"/>
</dbReference>
<dbReference type="GO" id="GO:0030163">
    <property type="term" value="P:protein catabolic process"/>
    <property type="evidence" value="ECO:0007669"/>
    <property type="project" value="InterPro"/>
</dbReference>
<dbReference type="GO" id="GO:0004176">
    <property type="term" value="F:ATP-dependent peptidase activity"/>
    <property type="evidence" value="ECO:0007669"/>
    <property type="project" value="UniProtKB-UniRule"/>
</dbReference>
<dbReference type="PRINTS" id="PR00830">
    <property type="entry name" value="ENDOLAPTASE"/>
</dbReference>
<dbReference type="Gene3D" id="1.10.8.60">
    <property type="match status" value="1"/>
</dbReference>
<gene>
    <name evidence="4" type="ORF">B0I24_104134</name>
</gene>
<dbReference type="InterPro" id="IPR027065">
    <property type="entry name" value="Lon_Prtase"/>
</dbReference>
<accession>A0A327WZJ7</accession>
<dbReference type="InterPro" id="IPR008269">
    <property type="entry name" value="Lon_proteolytic"/>
</dbReference>
<dbReference type="Pfam" id="PF20436">
    <property type="entry name" value="LonB_AAA-LID"/>
    <property type="match status" value="1"/>
</dbReference>
<sequence length="660" mass="73625">MSQHPSMLNHPAVLEGAQRLLPEQLSSPAASWLAQRQPSNVSDPLVGQQRALDAIARVQHIGGHHAHVFAVTPSGMDVEQVFSVIAERQQWHTTDLHDWVYLVNPDDGAQPICMHLPAGSSKAIIERLWALLDTEPADRAPLLNSLQEQFNWPPLTRYLERIRDIPFAELPGDELANIVVTQSPAVAWRYCARVSEVDLFGQIRVQTIAGTVSSELHLIQPGALLKANGGTLVIDAEQLLRQGEYWQRLKHILKRGEFVWSVPEQATFYQPQPVPIKLKVILAGSRALLSQLRDLDADFANLFPYLADFTDHFSTKQHSVAAYFKYLAYLQQRAEHRPLSEQALQALLAISSSFTEHQDELSLDTIRLQQLLQEADSIAAQARNQRIEVSDIESAIQAYHRREHYLAELSRQGILEEQVKIDTHGEVVGQINGLTVVTMGGSEFGEPSRITATVHYGDGDIIDIERKSELSGNIHTKGVMILMAYLANLFAGKDPMPLSATLVFEQSYHEVDGDSASMAELCCLVSALSGSPINQSLAVTGAIDQFGNVQAIGGVNEKIEGFFRLCKHRGFQPGQGVIIPYSNQCNLHLSNELIEAVAAGVFQIYTVKHVKEAFELLMDTPCGEVESFDKNTLFGRIQRRIRFAQDDEDSTPWWQFWRKS</sequence>
<dbReference type="EMBL" id="QLMD01000004">
    <property type="protein sequence ID" value="RAJ98931.1"/>
    <property type="molecule type" value="Genomic_DNA"/>
</dbReference>
<dbReference type="Gene3D" id="3.40.50.300">
    <property type="entry name" value="P-loop containing nucleotide triphosphate hydrolases"/>
    <property type="match status" value="1"/>
</dbReference>
<dbReference type="PANTHER" id="PTHR10046">
    <property type="entry name" value="ATP DEPENDENT LON PROTEASE FAMILY MEMBER"/>
    <property type="match status" value="1"/>
</dbReference>
<evidence type="ECO:0000313" key="5">
    <source>
        <dbReference type="Proteomes" id="UP000249203"/>
    </source>
</evidence>
<keyword evidence="2" id="KW-0720">Serine protease</keyword>
<proteinExistence type="inferred from homology"/>
<keyword evidence="2" id="KW-0378">Hydrolase</keyword>
<dbReference type="Pfam" id="PF05362">
    <property type="entry name" value="Lon_C"/>
    <property type="match status" value="1"/>
</dbReference>
<dbReference type="AlphaFoldDB" id="A0A327WZJ7"/>
<feature type="active site" evidence="2">
    <location>
        <position position="515"/>
    </location>
</feature>
<dbReference type="SUPFAM" id="SSF54211">
    <property type="entry name" value="Ribosomal protein S5 domain 2-like"/>
    <property type="match status" value="1"/>
</dbReference>
<dbReference type="GO" id="GO:0006508">
    <property type="term" value="P:proteolysis"/>
    <property type="evidence" value="ECO:0007669"/>
    <property type="project" value="UniProtKB-KW"/>
</dbReference>
<dbReference type="PROSITE" id="PS51786">
    <property type="entry name" value="LON_PROTEOLYTIC"/>
    <property type="match status" value="1"/>
</dbReference>
<comment type="catalytic activity">
    <reaction evidence="2">
        <text>Hydrolysis of proteins in presence of ATP.</text>
        <dbReference type="EC" id="3.4.21.53"/>
    </reaction>
</comment>
<dbReference type="GO" id="GO:0004252">
    <property type="term" value="F:serine-type endopeptidase activity"/>
    <property type="evidence" value="ECO:0007669"/>
    <property type="project" value="UniProtKB-UniRule"/>
</dbReference>
<keyword evidence="1 2" id="KW-0645">Protease</keyword>
<dbReference type="RefSeq" id="WP_126818983.1">
    <property type="nucleotide sequence ID" value="NZ_PIPK01000004.1"/>
</dbReference>
<organism evidence="4 5">
    <name type="scientific">Aliidiomarina maris</name>
    <dbReference type="NCBI Taxonomy" id="531312"/>
    <lineage>
        <taxon>Bacteria</taxon>
        <taxon>Pseudomonadati</taxon>
        <taxon>Pseudomonadota</taxon>
        <taxon>Gammaproteobacteria</taxon>
        <taxon>Alteromonadales</taxon>
        <taxon>Idiomarinaceae</taxon>
        <taxon>Aliidiomarina</taxon>
    </lineage>
</organism>
<feature type="domain" description="Lon proteolytic" evidence="3">
    <location>
        <begin position="425"/>
        <end position="620"/>
    </location>
</feature>
<evidence type="ECO:0000259" key="3">
    <source>
        <dbReference type="PROSITE" id="PS51786"/>
    </source>
</evidence>
<dbReference type="InterPro" id="IPR020568">
    <property type="entry name" value="Ribosomal_Su5_D2-typ_SF"/>
</dbReference>
<dbReference type="InterPro" id="IPR046843">
    <property type="entry name" value="LonB_AAA-LID"/>
</dbReference>
<reference evidence="4 5" key="1">
    <citation type="submission" date="2018-06" db="EMBL/GenBank/DDBJ databases">
        <title>Genomic Encyclopedia of Type Strains, Phase III (KMG-III): the genomes of soil and plant-associated and newly described type strains.</title>
        <authorList>
            <person name="Whitman W."/>
        </authorList>
    </citation>
    <scope>NUCLEOTIDE SEQUENCE [LARGE SCALE GENOMIC DNA]</scope>
    <source>
        <strain evidence="4 5">CGMCC 1.15366</strain>
    </source>
</reference>
<dbReference type="OrthoDB" id="9758568at2"/>
<dbReference type="EC" id="3.4.21.53" evidence="2"/>
<dbReference type="InterPro" id="IPR014721">
    <property type="entry name" value="Ribsml_uS5_D2-typ_fold_subgr"/>
</dbReference>
<feature type="active site" evidence="2">
    <location>
        <position position="558"/>
    </location>
</feature>
<dbReference type="InterPro" id="IPR041699">
    <property type="entry name" value="AAA_32"/>
</dbReference>
<protein>
    <recommendedName>
        <fullName evidence="2">endopeptidase La</fullName>
        <ecNumber evidence="2">3.4.21.53</ecNumber>
    </recommendedName>
</protein>
<comment type="similarity">
    <text evidence="2">Belongs to the peptidase S16 family.</text>
</comment>
<dbReference type="SUPFAM" id="SSF52540">
    <property type="entry name" value="P-loop containing nucleoside triphosphate hydrolases"/>
    <property type="match status" value="1"/>
</dbReference>
<dbReference type="InterPro" id="IPR027417">
    <property type="entry name" value="P-loop_NTPase"/>
</dbReference>
<dbReference type="Pfam" id="PF13654">
    <property type="entry name" value="AAA_32"/>
    <property type="match status" value="1"/>
</dbReference>
<dbReference type="GO" id="GO:0005524">
    <property type="term" value="F:ATP binding"/>
    <property type="evidence" value="ECO:0007669"/>
    <property type="project" value="InterPro"/>
</dbReference>
<evidence type="ECO:0000256" key="2">
    <source>
        <dbReference type="PROSITE-ProRule" id="PRU01122"/>
    </source>
</evidence>
<name>A0A327WZJ7_9GAMM</name>